<dbReference type="EMBL" id="JBCGDP010000004">
    <property type="protein sequence ID" value="MEM0576041.1"/>
    <property type="molecule type" value="Genomic_DNA"/>
</dbReference>
<reference evidence="1 2" key="1">
    <citation type="submission" date="2024-03" db="EMBL/GenBank/DDBJ databases">
        <title>Two novel species of the genus Flavobacterium exhibiting potentially degradation of complex polysaccharides.</title>
        <authorList>
            <person name="Lian X."/>
        </authorList>
    </citation>
    <scope>NUCLEOTIDE SEQUENCE [LARGE SCALE GENOMIC DNA]</scope>
    <source>
        <strain evidence="1 2">N6</strain>
    </source>
</reference>
<organism evidence="1 2">
    <name type="scientific">Flavobacterium polysaccharolyticum</name>
    <dbReference type="NCBI Taxonomy" id="3133148"/>
    <lineage>
        <taxon>Bacteria</taxon>
        <taxon>Pseudomonadati</taxon>
        <taxon>Bacteroidota</taxon>
        <taxon>Flavobacteriia</taxon>
        <taxon>Flavobacteriales</taxon>
        <taxon>Flavobacteriaceae</taxon>
        <taxon>Flavobacterium</taxon>
    </lineage>
</organism>
<name>A0ABU9NL41_9FLAO</name>
<dbReference type="RefSeq" id="WP_342691094.1">
    <property type="nucleotide sequence ID" value="NZ_JBCGDP010000004.1"/>
</dbReference>
<proteinExistence type="predicted"/>
<dbReference type="Gene3D" id="3.40.50.300">
    <property type="entry name" value="P-loop containing nucleotide triphosphate hydrolases"/>
    <property type="match status" value="1"/>
</dbReference>
<dbReference type="Proteomes" id="UP001468798">
    <property type="component" value="Unassembled WGS sequence"/>
</dbReference>
<gene>
    <name evidence="1" type="ORF">WFZ86_05985</name>
</gene>
<evidence type="ECO:0000313" key="1">
    <source>
        <dbReference type="EMBL" id="MEM0576041.1"/>
    </source>
</evidence>
<comment type="caution">
    <text evidence="1">The sequence shown here is derived from an EMBL/GenBank/DDBJ whole genome shotgun (WGS) entry which is preliminary data.</text>
</comment>
<protein>
    <submittedName>
        <fullName evidence="1">Uncharacterized protein</fullName>
    </submittedName>
</protein>
<accession>A0ABU9NL41</accession>
<dbReference type="InterPro" id="IPR027417">
    <property type="entry name" value="P-loop_NTPase"/>
</dbReference>
<keyword evidence="2" id="KW-1185">Reference proteome</keyword>
<sequence length="793" mass="92935">MKTILKLTGYDFSPKKITGNEESILLSYIANRDGSPRWIWNSENNEPLFLKFYNVGSKSSWLYAKLIQIVFALQLQRLFFKQKKWFYSVDKNPLFDCKSSWALFTGTVGSNNKAILYANKTFYKIASTENAAQLIENEYKVMKELQLTPKGFTTPLVRKINKQIIQLSDVSINGKRKTKISDSHLKVLNEMALIKKQTIIVENWNWFHQLKSNFLEIQDSRIPQNLVRKIEFLLNTVTNKQRVTIGFSQGDFTPWNQFQQGDTIALYDWELARLDRPFAFDYFHFVIQQGVLVDSKNWSSIYKDLKEQCVDSQGNCLFHNDLDTFKTQLKWYFLTNCMHYLKEYAAQEKWQNKIERLLNLWNEGLDLFFEEEKVPRELVIMEIFDSIQNTEYGALKFPNYVPEKLSETSQIDLVIEKKGAKKLLHLLMNHHLVSHVSVQKKSFMYAIQAILIDGSILALDLIWQIKVRGLEVMNAHEVYKNNPLSPFGIKQARTIDSARFTALSCLLNNTNVPSRYSHYIPLLEKSQNVLDLQISYCIQNNNSDTSRLLQFIKKNPKNQSFLYFNNMLMYVLDTLKNYANNSGYVITFNGIDDTEQSTAIEQIAQRIQKQLRKPVVVLRQRPSILPLLSKWNLSKEVTQLATINIPSSQEKNKTTIDSLLPFSYYYLNYIIGQFVIYFKYIIRGYVVVYDRYYFDFINDHKQSDILLPKKLTVFGYDFLMLPDFNFFLFSDASTIMKKKQEPIKNAIEELTSDYKQLFERQQKRRSLSIYQSINIVDSDITMNQVLKTLTIMN</sequence>
<evidence type="ECO:0000313" key="2">
    <source>
        <dbReference type="Proteomes" id="UP001468798"/>
    </source>
</evidence>